<dbReference type="InterPro" id="IPR051328">
    <property type="entry name" value="T7SS_ABC-Transporter"/>
</dbReference>
<dbReference type="InterPro" id="IPR047817">
    <property type="entry name" value="ABC2_TM_bact-type"/>
</dbReference>
<keyword evidence="2 5" id="KW-0812">Transmembrane</keyword>
<reference evidence="7" key="1">
    <citation type="submission" date="2018-10" db="EMBL/GenBank/DDBJ databases">
        <authorList>
            <person name="Gruber-Vodicka H."/>
            <person name="Jaeckle O."/>
        </authorList>
    </citation>
    <scope>NUCLEOTIDE SEQUENCE</scope>
</reference>
<evidence type="ECO:0000256" key="1">
    <source>
        <dbReference type="ARBA" id="ARBA00004141"/>
    </source>
</evidence>
<dbReference type="PANTHER" id="PTHR43077:SF10">
    <property type="entry name" value="TRANSPORT PERMEASE PROTEIN"/>
    <property type="match status" value="1"/>
</dbReference>
<evidence type="ECO:0000256" key="4">
    <source>
        <dbReference type="ARBA" id="ARBA00023136"/>
    </source>
</evidence>
<comment type="subcellular location">
    <subcellularLocation>
        <location evidence="1">Membrane</location>
        <topology evidence="1">Multi-pass membrane protein</topology>
    </subcellularLocation>
</comment>
<proteinExistence type="predicted"/>
<evidence type="ECO:0000256" key="3">
    <source>
        <dbReference type="ARBA" id="ARBA00022989"/>
    </source>
</evidence>
<feature type="transmembrane region" description="Helical" evidence="5">
    <location>
        <begin position="230"/>
        <end position="249"/>
    </location>
</feature>
<keyword evidence="4 5" id="KW-0472">Membrane</keyword>
<dbReference type="PANTHER" id="PTHR43077">
    <property type="entry name" value="TRANSPORT PERMEASE YVFS-RELATED"/>
    <property type="match status" value="1"/>
</dbReference>
<dbReference type="InterPro" id="IPR000412">
    <property type="entry name" value="ABC_2_transport"/>
</dbReference>
<evidence type="ECO:0000313" key="7">
    <source>
        <dbReference type="EMBL" id="VBB69301.1"/>
    </source>
</evidence>
<gene>
    <name evidence="7" type="ORF">RIEGSTA812A_PEG_774</name>
</gene>
<evidence type="ECO:0000256" key="5">
    <source>
        <dbReference type="SAM" id="Phobius"/>
    </source>
</evidence>
<evidence type="ECO:0000259" key="6">
    <source>
        <dbReference type="PROSITE" id="PS51012"/>
    </source>
</evidence>
<dbReference type="GO" id="GO:0140359">
    <property type="term" value="F:ABC-type transporter activity"/>
    <property type="evidence" value="ECO:0007669"/>
    <property type="project" value="InterPro"/>
</dbReference>
<evidence type="ECO:0000256" key="2">
    <source>
        <dbReference type="ARBA" id="ARBA00022692"/>
    </source>
</evidence>
<feature type="transmembrane region" description="Helical" evidence="5">
    <location>
        <begin position="60"/>
        <end position="82"/>
    </location>
</feature>
<feature type="transmembrane region" description="Helical" evidence="5">
    <location>
        <begin position="169"/>
        <end position="188"/>
    </location>
</feature>
<dbReference type="GO" id="GO:0043190">
    <property type="term" value="C:ATP-binding cassette (ABC) transporter complex"/>
    <property type="evidence" value="ECO:0007669"/>
    <property type="project" value="InterPro"/>
</dbReference>
<dbReference type="AlphaFoldDB" id="A0A484H738"/>
<accession>A0A484H738</accession>
<dbReference type="PRINTS" id="PR00164">
    <property type="entry name" value="ABC2TRNSPORT"/>
</dbReference>
<feature type="transmembrane region" description="Helical" evidence="5">
    <location>
        <begin position="25"/>
        <end position="48"/>
    </location>
</feature>
<organism evidence="7">
    <name type="scientific">invertebrate metagenome</name>
    <dbReference type="NCBI Taxonomy" id="1711999"/>
    <lineage>
        <taxon>unclassified sequences</taxon>
        <taxon>metagenomes</taxon>
        <taxon>organismal metagenomes</taxon>
    </lineage>
</organism>
<feature type="transmembrane region" description="Helical" evidence="5">
    <location>
        <begin position="142"/>
        <end position="163"/>
    </location>
</feature>
<feature type="transmembrane region" description="Helical" evidence="5">
    <location>
        <begin position="112"/>
        <end position="133"/>
    </location>
</feature>
<dbReference type="Pfam" id="PF01061">
    <property type="entry name" value="ABC2_membrane"/>
    <property type="match status" value="1"/>
</dbReference>
<dbReference type="InterPro" id="IPR013525">
    <property type="entry name" value="ABC2_TM"/>
</dbReference>
<feature type="domain" description="ABC transmembrane type-2" evidence="6">
    <location>
        <begin position="23"/>
        <end position="255"/>
    </location>
</feature>
<dbReference type="EMBL" id="LR026963">
    <property type="protein sequence ID" value="VBB69301.1"/>
    <property type="molecule type" value="Genomic_DNA"/>
</dbReference>
<name>A0A484H738_9ZZZZ</name>
<dbReference type="PROSITE" id="PS51012">
    <property type="entry name" value="ABC_TM2"/>
    <property type="match status" value="1"/>
</dbReference>
<keyword evidence="3 5" id="KW-1133">Transmembrane helix</keyword>
<dbReference type="PIRSF" id="PIRSF006648">
    <property type="entry name" value="DrrB"/>
    <property type="match status" value="1"/>
</dbReference>
<protein>
    <submittedName>
        <fullName evidence="7">ABC transporter, permease protein</fullName>
    </submittedName>
</protein>
<sequence>MRTIRAVVALARREFTRFIRQPQRVIGSIGQPVLFWLFLGTGFTGSFRPPGMEGISYLEFFYPGVLLMLLLFASIFSSITVIEDRDQGFLQSVLVAPVSRLVIVFGKVLGGTLIALTQALLFLGVAPFLGLFLSPAGAVLELLLLILTAFGFTVLGFLCAWSMKSTAGFHAIMMVFLMPLWLLSGALFPLQHVPPWLQVVMEINPVTHALVLLRLPFYHAAAQLLHNQDFLVSLGIVILWVVGCMWLAVVRVEQRDRGAAL</sequence>